<gene>
    <name evidence="1" type="primary">106056835</name>
</gene>
<proteinExistence type="predicted"/>
<organism evidence="1 2">
    <name type="scientific">Biomphalaria glabrata</name>
    <name type="common">Bloodfluke planorb</name>
    <name type="synonym">Freshwater snail</name>
    <dbReference type="NCBI Taxonomy" id="6526"/>
    <lineage>
        <taxon>Eukaryota</taxon>
        <taxon>Metazoa</taxon>
        <taxon>Spiralia</taxon>
        <taxon>Lophotrochozoa</taxon>
        <taxon>Mollusca</taxon>
        <taxon>Gastropoda</taxon>
        <taxon>Heterobranchia</taxon>
        <taxon>Euthyneura</taxon>
        <taxon>Panpulmonata</taxon>
        <taxon>Hygrophila</taxon>
        <taxon>Lymnaeoidea</taxon>
        <taxon>Planorbidae</taxon>
        <taxon>Biomphalaria</taxon>
    </lineage>
</organism>
<dbReference type="KEGG" id="bgt:106056835"/>
<dbReference type="AlphaFoldDB" id="A0A2C9LUN5"/>
<reference evidence="1" key="1">
    <citation type="submission" date="2020-05" db="UniProtKB">
        <authorList>
            <consortium name="EnsemblMetazoa"/>
        </authorList>
    </citation>
    <scope>IDENTIFICATION</scope>
    <source>
        <strain evidence="1">BB02</strain>
    </source>
</reference>
<protein>
    <submittedName>
        <fullName evidence="1">Uncharacterized protein</fullName>
    </submittedName>
</protein>
<name>A0A2C9LUN5_BIOGL</name>
<evidence type="ECO:0000313" key="2">
    <source>
        <dbReference type="Proteomes" id="UP000076420"/>
    </source>
</evidence>
<accession>A0A2C9LUN5</accession>
<evidence type="ECO:0000313" key="1">
    <source>
        <dbReference type="EnsemblMetazoa" id="BGLB035209-PA"/>
    </source>
</evidence>
<sequence length="92" mass="10541">MSVIDFNFLEQIATLVWASTGDSQMAEQLAAVKLVNELWERFSGEKELEALRTETILKISKFVNEHPNMPKEELSKEVTKLINEFASKVEKI</sequence>
<dbReference type="EnsemblMetazoa" id="BGLB035209-RA">
    <property type="protein sequence ID" value="BGLB035209-PA"/>
    <property type="gene ID" value="BGLB035209"/>
</dbReference>
<dbReference type="VEuPathDB" id="VectorBase:BGLB035209"/>
<dbReference type="Proteomes" id="UP000076420">
    <property type="component" value="Unassembled WGS sequence"/>
</dbReference>